<dbReference type="Gene3D" id="1.10.10.60">
    <property type="entry name" value="Homeodomain-like"/>
    <property type="match status" value="1"/>
</dbReference>
<keyword evidence="2 4" id="KW-0238">DNA-binding</keyword>
<evidence type="ECO:0000313" key="6">
    <source>
        <dbReference type="EMBL" id="MEN3536410.1"/>
    </source>
</evidence>
<dbReference type="RefSeq" id="WP_346226398.1">
    <property type="nucleotide sequence ID" value="NZ_JBDJAW010000010.1"/>
</dbReference>
<dbReference type="EMBL" id="JBDJAW010000010">
    <property type="protein sequence ID" value="MEN3536410.1"/>
    <property type="molecule type" value="Genomic_DNA"/>
</dbReference>
<dbReference type="PANTHER" id="PTHR47506">
    <property type="entry name" value="TRANSCRIPTIONAL REGULATORY PROTEIN"/>
    <property type="match status" value="1"/>
</dbReference>
<comment type="caution">
    <text evidence="6">The sequence shown here is derived from an EMBL/GenBank/DDBJ whole genome shotgun (WGS) entry which is preliminary data.</text>
</comment>
<reference evidence="6 7" key="1">
    <citation type="submission" date="2024-05" db="EMBL/GenBank/DDBJ databases">
        <title>Microbispora sp.ZYX-F-249.</title>
        <authorList>
            <person name="Xie H."/>
        </authorList>
    </citation>
    <scope>NUCLEOTIDE SEQUENCE [LARGE SCALE GENOMIC DNA]</scope>
    <source>
        <strain evidence="6 7">ZYX-F-249</strain>
    </source>
</reference>
<keyword evidence="3" id="KW-0804">Transcription</keyword>
<sequence length="193" mass="21346">MARTKEFDPDVVLERALDLFWRRGYEATSMAELVEHLGIGRASLYATFGGKHDLYLKALERYVQTRDPDLVELLSQPGPALPAVRALVEMYAEDSIHDRDRRGCMIVNAAAELLPDDEPVARFVETSWTGLETALTSALIRARAQGEISAEADPRALARFVLVFLQGLRVMGKGRGDPARVRDAAAQALALLR</sequence>
<gene>
    <name evidence="6" type="ORF">AAH991_14950</name>
</gene>
<dbReference type="PROSITE" id="PS50977">
    <property type="entry name" value="HTH_TETR_2"/>
    <property type="match status" value="1"/>
</dbReference>
<keyword evidence="7" id="KW-1185">Reference proteome</keyword>
<evidence type="ECO:0000256" key="3">
    <source>
        <dbReference type="ARBA" id="ARBA00023163"/>
    </source>
</evidence>
<feature type="domain" description="HTH tetR-type" evidence="5">
    <location>
        <begin position="6"/>
        <end position="66"/>
    </location>
</feature>
<evidence type="ECO:0000313" key="7">
    <source>
        <dbReference type="Proteomes" id="UP001447516"/>
    </source>
</evidence>
<dbReference type="InterPro" id="IPR001647">
    <property type="entry name" value="HTH_TetR"/>
</dbReference>
<dbReference type="InterPro" id="IPR011075">
    <property type="entry name" value="TetR_C"/>
</dbReference>
<evidence type="ECO:0000256" key="2">
    <source>
        <dbReference type="ARBA" id="ARBA00023125"/>
    </source>
</evidence>
<protein>
    <submittedName>
        <fullName evidence="6">TetR/AcrR family transcriptional regulator</fullName>
    </submittedName>
</protein>
<dbReference type="PANTHER" id="PTHR47506:SF1">
    <property type="entry name" value="HTH-TYPE TRANSCRIPTIONAL REGULATOR YJDC"/>
    <property type="match status" value="1"/>
</dbReference>
<proteinExistence type="predicted"/>
<keyword evidence="1" id="KW-0805">Transcription regulation</keyword>
<dbReference type="Gene3D" id="1.10.357.10">
    <property type="entry name" value="Tetracycline Repressor, domain 2"/>
    <property type="match status" value="1"/>
</dbReference>
<dbReference type="Pfam" id="PF00440">
    <property type="entry name" value="TetR_N"/>
    <property type="match status" value="1"/>
</dbReference>
<feature type="DNA-binding region" description="H-T-H motif" evidence="4">
    <location>
        <begin position="29"/>
        <end position="48"/>
    </location>
</feature>
<dbReference type="Proteomes" id="UP001447516">
    <property type="component" value="Unassembled WGS sequence"/>
</dbReference>
<evidence type="ECO:0000256" key="4">
    <source>
        <dbReference type="PROSITE-ProRule" id="PRU00335"/>
    </source>
</evidence>
<dbReference type="PRINTS" id="PR00455">
    <property type="entry name" value="HTHTETR"/>
</dbReference>
<dbReference type="SUPFAM" id="SSF46689">
    <property type="entry name" value="Homeodomain-like"/>
    <property type="match status" value="1"/>
</dbReference>
<dbReference type="InterPro" id="IPR036271">
    <property type="entry name" value="Tet_transcr_reg_TetR-rel_C_sf"/>
</dbReference>
<accession>A0ABV0AM86</accession>
<name>A0ABV0AM86_9ACTN</name>
<dbReference type="InterPro" id="IPR009057">
    <property type="entry name" value="Homeodomain-like_sf"/>
</dbReference>
<organism evidence="6 7">
    <name type="scientific">Microbispora maris</name>
    <dbReference type="NCBI Taxonomy" id="3144104"/>
    <lineage>
        <taxon>Bacteria</taxon>
        <taxon>Bacillati</taxon>
        <taxon>Actinomycetota</taxon>
        <taxon>Actinomycetes</taxon>
        <taxon>Streptosporangiales</taxon>
        <taxon>Streptosporangiaceae</taxon>
        <taxon>Microbispora</taxon>
    </lineage>
</organism>
<evidence type="ECO:0000256" key="1">
    <source>
        <dbReference type="ARBA" id="ARBA00023015"/>
    </source>
</evidence>
<evidence type="ECO:0000259" key="5">
    <source>
        <dbReference type="PROSITE" id="PS50977"/>
    </source>
</evidence>
<dbReference type="SUPFAM" id="SSF48498">
    <property type="entry name" value="Tetracyclin repressor-like, C-terminal domain"/>
    <property type="match status" value="1"/>
</dbReference>
<dbReference type="Pfam" id="PF16925">
    <property type="entry name" value="TetR_C_13"/>
    <property type="match status" value="1"/>
</dbReference>